<protein>
    <submittedName>
        <fullName evidence="1">Uncharacterized protein</fullName>
    </submittedName>
</protein>
<dbReference type="Proteomes" id="UP000663891">
    <property type="component" value="Unassembled WGS sequence"/>
</dbReference>
<accession>A0A813Q654</accession>
<dbReference type="EMBL" id="CAJNON010000009">
    <property type="protein sequence ID" value="CAF0762520.1"/>
    <property type="molecule type" value="Genomic_DNA"/>
</dbReference>
<evidence type="ECO:0000313" key="2">
    <source>
        <dbReference type="Proteomes" id="UP000663891"/>
    </source>
</evidence>
<dbReference type="AlphaFoldDB" id="A0A813Q654"/>
<proteinExistence type="predicted"/>
<comment type="caution">
    <text evidence="1">The sequence shown here is derived from an EMBL/GenBank/DDBJ whole genome shotgun (WGS) entry which is preliminary data.</text>
</comment>
<evidence type="ECO:0000313" key="1">
    <source>
        <dbReference type="EMBL" id="CAF0762520.1"/>
    </source>
</evidence>
<organism evidence="1 2">
    <name type="scientific">Adineta steineri</name>
    <dbReference type="NCBI Taxonomy" id="433720"/>
    <lineage>
        <taxon>Eukaryota</taxon>
        <taxon>Metazoa</taxon>
        <taxon>Spiralia</taxon>
        <taxon>Gnathifera</taxon>
        <taxon>Rotifera</taxon>
        <taxon>Eurotatoria</taxon>
        <taxon>Bdelloidea</taxon>
        <taxon>Adinetida</taxon>
        <taxon>Adinetidae</taxon>
        <taxon>Adineta</taxon>
    </lineage>
</organism>
<name>A0A813Q654_9BILA</name>
<dbReference type="OrthoDB" id="10049979at2759"/>
<sequence length="189" mass="21891">MIPQAAFHEFSAKILRKISVFGRNFAGKCQEFGCGIVSMPDCLTWQTLLSLLDSISLITSDRLETRTFNADELYVTSEFFNFISKQLIIYYRDRWSTYADINKKLSFKPKSIEMNLFRFSKTRKSIQSPTSLFVDNINNCKSSYVSQCRKNYSKPLTHILVFEGTTSLVYFYIELFEEMDSSSSSNNID</sequence>
<gene>
    <name evidence="1" type="ORF">VCS650_LOCUS1895</name>
</gene>
<reference evidence="1" key="1">
    <citation type="submission" date="2021-02" db="EMBL/GenBank/DDBJ databases">
        <authorList>
            <person name="Nowell W R."/>
        </authorList>
    </citation>
    <scope>NUCLEOTIDE SEQUENCE</scope>
</reference>